<evidence type="ECO:0000313" key="3">
    <source>
        <dbReference type="Proteomes" id="UP000324748"/>
    </source>
</evidence>
<dbReference type="Proteomes" id="UP000324748">
    <property type="component" value="Unassembled WGS sequence"/>
</dbReference>
<comment type="caution">
    <text evidence="2">The sequence shown here is derived from an EMBL/GenBank/DDBJ whole genome shotgun (WGS) entry which is preliminary data.</text>
</comment>
<accession>A0A5B0RRK5</accession>
<organism evidence="2 4">
    <name type="scientific">Puccinia graminis f. sp. tritici</name>
    <dbReference type="NCBI Taxonomy" id="56615"/>
    <lineage>
        <taxon>Eukaryota</taxon>
        <taxon>Fungi</taxon>
        <taxon>Dikarya</taxon>
        <taxon>Basidiomycota</taxon>
        <taxon>Pucciniomycotina</taxon>
        <taxon>Pucciniomycetes</taxon>
        <taxon>Pucciniales</taxon>
        <taxon>Pucciniaceae</taxon>
        <taxon>Puccinia</taxon>
    </lineage>
</organism>
<evidence type="ECO:0000313" key="2">
    <source>
        <dbReference type="EMBL" id="KAA1127918.1"/>
    </source>
</evidence>
<dbReference type="EMBL" id="VDEP01000147">
    <property type="protein sequence ID" value="KAA1127918.1"/>
    <property type="molecule type" value="Genomic_DNA"/>
</dbReference>
<protein>
    <submittedName>
        <fullName evidence="2">Uncharacterized protein</fullName>
    </submittedName>
</protein>
<evidence type="ECO:0000313" key="1">
    <source>
        <dbReference type="EMBL" id="KAA1107075.1"/>
    </source>
</evidence>
<reference evidence="3 4" key="1">
    <citation type="submission" date="2019-05" db="EMBL/GenBank/DDBJ databases">
        <title>Emergence of the Ug99 lineage of the wheat stem rust pathogen through somatic hybridization.</title>
        <authorList>
            <person name="Li F."/>
            <person name="Upadhyaya N.M."/>
            <person name="Sperschneider J."/>
            <person name="Matny O."/>
            <person name="Nguyen-Phuc H."/>
            <person name="Mago R."/>
            <person name="Raley C."/>
            <person name="Miller M.E."/>
            <person name="Silverstein K.A.T."/>
            <person name="Henningsen E."/>
            <person name="Hirsch C.D."/>
            <person name="Visser B."/>
            <person name="Pretorius Z.A."/>
            <person name="Steffenson B.J."/>
            <person name="Schwessinger B."/>
            <person name="Dodds P.N."/>
            <person name="Figueroa M."/>
        </authorList>
    </citation>
    <scope>NUCLEOTIDE SEQUENCE [LARGE SCALE GENOMIC DNA]</scope>
    <source>
        <strain evidence="1">21-0</strain>
        <strain evidence="2 4">Ug99</strain>
    </source>
</reference>
<dbReference type="EMBL" id="VSWC01000029">
    <property type="protein sequence ID" value="KAA1107075.1"/>
    <property type="molecule type" value="Genomic_DNA"/>
</dbReference>
<dbReference type="Proteomes" id="UP000325313">
    <property type="component" value="Unassembled WGS sequence"/>
</dbReference>
<sequence>MSFTFVLTLVPGYHRRSYCFTVSDLWDNEFCERCCNAVPAKGNVAVGLPTSPNAT</sequence>
<evidence type="ECO:0000313" key="4">
    <source>
        <dbReference type="Proteomes" id="UP000325313"/>
    </source>
</evidence>
<gene>
    <name evidence="1" type="ORF">PGT21_001439</name>
    <name evidence="2" type="ORF">PGTUg99_011016</name>
</gene>
<name>A0A5B0RRK5_PUCGR</name>
<keyword evidence="3" id="KW-1185">Reference proteome</keyword>
<dbReference type="AlphaFoldDB" id="A0A5B0RRK5"/>
<proteinExistence type="predicted"/>